<dbReference type="Proteomes" id="UP000008866">
    <property type="component" value="Unassembled WGS sequence"/>
</dbReference>
<evidence type="ECO:0000313" key="2">
    <source>
        <dbReference type="Proteomes" id="UP000008866"/>
    </source>
</evidence>
<evidence type="ECO:0000313" key="1">
    <source>
        <dbReference type="EMBL" id="EFE31642.1"/>
    </source>
</evidence>
<dbReference type="AlphaFoldDB" id="D4AZC2"/>
<dbReference type="OMA" id="WNFRNAR"/>
<sequence>MASFGVEIELLIKPLAGILPLLAKHGHRPNNIPRLNMIAVHKTLVEVLTERSFPAELYNEDSDYQEKWQVTGDASIRSNDDDFGKHSVAFSLFDRTEPLTMSILSRGGDNYLHFPAITALIPSGRRGTDWCHANAEVVPELRAKYMAGRPVLLAWIEGFSDKSELWENISPKKTVAWNFRNAREGGCGTVEFRQPPGVVSNAATKRWVAIALALFAAGIEPWLAYPVAAPTVEDLKIVLEHSASRIGVSHLLSFDGASEQTIPINTLSAEEREYITLLKAQKPSIFAENLERRGGRGSSP</sequence>
<dbReference type="eggNOG" id="ENOG502SSWJ">
    <property type="taxonomic scope" value="Eukaryota"/>
</dbReference>
<dbReference type="KEGG" id="abe:ARB_01542"/>
<dbReference type="EMBL" id="ABSU01000020">
    <property type="protein sequence ID" value="EFE31642.1"/>
    <property type="molecule type" value="Genomic_DNA"/>
</dbReference>
<gene>
    <name evidence="1" type="ORF">ARB_01542</name>
</gene>
<reference evidence="2" key="1">
    <citation type="journal article" date="2011" name="Genome Biol.">
        <title>Comparative and functional genomics provide insights into the pathogenicity of dermatophytic fungi.</title>
        <authorList>
            <person name="Burmester A."/>
            <person name="Shelest E."/>
            <person name="Gloeckner G."/>
            <person name="Heddergott C."/>
            <person name="Schindler S."/>
            <person name="Staib P."/>
            <person name="Heidel A."/>
            <person name="Felder M."/>
            <person name="Petzold A."/>
            <person name="Szafranski K."/>
            <person name="Feuermann M."/>
            <person name="Pedruzzi I."/>
            <person name="Priebe S."/>
            <person name="Groth M."/>
            <person name="Winkler R."/>
            <person name="Li W."/>
            <person name="Kniemeyer O."/>
            <person name="Schroeckh V."/>
            <person name="Hertweck C."/>
            <person name="Hube B."/>
            <person name="White T.C."/>
            <person name="Platzer M."/>
            <person name="Guthke R."/>
            <person name="Heitman J."/>
            <person name="Woestemeyer J."/>
            <person name="Zipfel P.F."/>
            <person name="Monod M."/>
            <person name="Brakhage A.A."/>
        </authorList>
    </citation>
    <scope>NUCLEOTIDE SEQUENCE [LARGE SCALE GENOMIC DNA]</scope>
    <source>
        <strain evidence="2">ATCC MYA-4681 / CBS 112371</strain>
    </source>
</reference>
<accession>D4AZC2</accession>
<organism evidence="1 2">
    <name type="scientific">Arthroderma benhamiae (strain ATCC MYA-4681 / CBS 112371)</name>
    <name type="common">Trichophyton mentagrophytes</name>
    <dbReference type="NCBI Taxonomy" id="663331"/>
    <lineage>
        <taxon>Eukaryota</taxon>
        <taxon>Fungi</taxon>
        <taxon>Dikarya</taxon>
        <taxon>Ascomycota</taxon>
        <taxon>Pezizomycotina</taxon>
        <taxon>Eurotiomycetes</taxon>
        <taxon>Eurotiomycetidae</taxon>
        <taxon>Onygenales</taxon>
        <taxon>Arthrodermataceae</taxon>
        <taxon>Trichophyton</taxon>
    </lineage>
</organism>
<dbReference type="HOGENOM" id="CLU_039967_0_0_1"/>
<name>D4AZC2_ARTBC</name>
<comment type="caution">
    <text evidence="1">The sequence shown here is derived from an EMBL/GenBank/DDBJ whole genome shotgun (WGS) entry which is preliminary data.</text>
</comment>
<keyword evidence="2" id="KW-1185">Reference proteome</keyword>
<protein>
    <submittedName>
        <fullName evidence="1">Uncharacterized protein</fullName>
    </submittedName>
</protein>
<proteinExistence type="predicted"/>
<dbReference type="RefSeq" id="XP_003012282.1">
    <property type="nucleotide sequence ID" value="XM_003012236.1"/>
</dbReference>
<dbReference type="STRING" id="663331.D4AZC2"/>
<dbReference type="GeneID" id="9519931"/>